<dbReference type="GO" id="GO:0005178">
    <property type="term" value="F:integrin binding"/>
    <property type="evidence" value="ECO:0007669"/>
    <property type="project" value="TreeGrafter"/>
</dbReference>
<proteinExistence type="predicted"/>
<dbReference type="SMART" id="SM00191">
    <property type="entry name" value="Int_alpha"/>
    <property type="match status" value="1"/>
</dbReference>
<dbReference type="GO" id="GO:0007160">
    <property type="term" value="P:cell-matrix adhesion"/>
    <property type="evidence" value="ECO:0007669"/>
    <property type="project" value="TreeGrafter"/>
</dbReference>
<organism evidence="3 4">
    <name type="scientific">Elysia marginata</name>
    <dbReference type="NCBI Taxonomy" id="1093978"/>
    <lineage>
        <taxon>Eukaryota</taxon>
        <taxon>Metazoa</taxon>
        <taxon>Spiralia</taxon>
        <taxon>Lophotrochozoa</taxon>
        <taxon>Mollusca</taxon>
        <taxon>Gastropoda</taxon>
        <taxon>Heterobranchia</taxon>
        <taxon>Euthyneura</taxon>
        <taxon>Panpulmonata</taxon>
        <taxon>Sacoglossa</taxon>
        <taxon>Placobranchoidea</taxon>
        <taxon>Plakobranchidae</taxon>
        <taxon>Elysia</taxon>
    </lineage>
</organism>
<dbReference type="PROSITE" id="PS51470">
    <property type="entry name" value="FG_GAP"/>
    <property type="match status" value="1"/>
</dbReference>
<keyword evidence="2" id="KW-0472">Membrane</keyword>
<dbReference type="EMBL" id="BMAT01006161">
    <property type="protein sequence ID" value="GFS07348.1"/>
    <property type="molecule type" value="Genomic_DNA"/>
</dbReference>
<feature type="transmembrane region" description="Helical" evidence="2">
    <location>
        <begin position="112"/>
        <end position="131"/>
    </location>
</feature>
<dbReference type="InterPro" id="IPR013519">
    <property type="entry name" value="Int_alpha_beta-p"/>
</dbReference>
<dbReference type="InterPro" id="IPR028994">
    <property type="entry name" value="Integrin_alpha_N"/>
</dbReference>
<comment type="caution">
    <text evidence="3">The sequence shown here is derived from an EMBL/GenBank/DDBJ whole genome shotgun (WGS) entry which is preliminary data.</text>
</comment>
<reference evidence="3 4" key="1">
    <citation type="journal article" date="2021" name="Elife">
        <title>Chloroplast acquisition without the gene transfer in kleptoplastic sea slugs, Plakobranchus ocellatus.</title>
        <authorList>
            <person name="Maeda T."/>
            <person name="Takahashi S."/>
            <person name="Yoshida T."/>
            <person name="Shimamura S."/>
            <person name="Takaki Y."/>
            <person name="Nagai Y."/>
            <person name="Toyoda A."/>
            <person name="Suzuki Y."/>
            <person name="Arimoto A."/>
            <person name="Ishii H."/>
            <person name="Satoh N."/>
            <person name="Nishiyama T."/>
            <person name="Hasebe M."/>
            <person name="Maruyama T."/>
            <person name="Minagawa J."/>
            <person name="Obokata J."/>
            <person name="Shigenobu S."/>
        </authorList>
    </citation>
    <scope>NUCLEOTIDE SEQUENCE [LARGE SCALE GENOMIC DNA]</scope>
</reference>
<dbReference type="PANTHER" id="PTHR23220:SF133">
    <property type="entry name" value="INTEGRIN ALPHA-PS2"/>
    <property type="match status" value="1"/>
</dbReference>
<keyword evidence="2" id="KW-1133">Transmembrane helix</keyword>
<keyword evidence="3" id="KW-0401">Integrin</keyword>
<gene>
    <name evidence="3" type="ORF">ElyMa_002986800</name>
</gene>
<dbReference type="GO" id="GO:0033627">
    <property type="term" value="P:cell adhesion mediated by integrin"/>
    <property type="evidence" value="ECO:0007669"/>
    <property type="project" value="TreeGrafter"/>
</dbReference>
<evidence type="ECO:0000313" key="3">
    <source>
        <dbReference type="EMBL" id="GFS07348.1"/>
    </source>
</evidence>
<dbReference type="Proteomes" id="UP000762676">
    <property type="component" value="Unassembled WGS sequence"/>
</dbReference>
<feature type="repeat" description="FG-GAP" evidence="1">
    <location>
        <begin position="135"/>
        <end position="196"/>
    </location>
</feature>
<dbReference type="SUPFAM" id="SSF69318">
    <property type="entry name" value="Integrin alpha N-terminal domain"/>
    <property type="match status" value="1"/>
</dbReference>
<dbReference type="PROSITE" id="PS51257">
    <property type="entry name" value="PROKAR_LIPOPROTEIN"/>
    <property type="match status" value="1"/>
</dbReference>
<dbReference type="Gene3D" id="2.130.10.130">
    <property type="entry name" value="Integrin alpha, N-terminal"/>
    <property type="match status" value="1"/>
</dbReference>
<dbReference type="AlphaFoldDB" id="A0AAV4IAR1"/>
<accession>A0AAV4IAR1</accession>
<evidence type="ECO:0000256" key="1">
    <source>
        <dbReference type="PROSITE-ProRule" id="PRU00803"/>
    </source>
</evidence>
<sequence length="276" mass="30401">MSKRSQHDLAPDLQFAHFWPGGTCGCTSSISTVRDKKAHATNNTNRTERSRNGYRRSKSFPFEACSVEGETASMGGTESSELDCFSSDTEYGSLLLHKNRGARQSLRQFSQLSIAIFAALLVLLTPPAVAFNVDLKSAVIHEGPQNSMFGYAVAQHIDQSTNWVLIGAPRHQTRQPRVERGGAVFRCKTDSRNSCQEVPFDRQGNRGVLVRNRYTQTEEKSNQWLGSTVQSSGENGVIVQDSLLILTQLGGGKFRFDGQYNQPGPMAALGRTGRLQ</sequence>
<keyword evidence="4" id="KW-1185">Reference proteome</keyword>
<dbReference type="PANTHER" id="PTHR23220">
    <property type="entry name" value="INTEGRIN ALPHA"/>
    <property type="match status" value="1"/>
</dbReference>
<name>A0AAV4IAR1_9GAST</name>
<keyword evidence="2" id="KW-0812">Transmembrane</keyword>
<dbReference type="GO" id="GO:0008305">
    <property type="term" value="C:integrin complex"/>
    <property type="evidence" value="ECO:0007669"/>
    <property type="project" value="TreeGrafter"/>
</dbReference>
<dbReference type="GO" id="GO:0009897">
    <property type="term" value="C:external side of plasma membrane"/>
    <property type="evidence" value="ECO:0007669"/>
    <property type="project" value="TreeGrafter"/>
</dbReference>
<dbReference type="GO" id="GO:0098609">
    <property type="term" value="P:cell-cell adhesion"/>
    <property type="evidence" value="ECO:0007669"/>
    <property type="project" value="TreeGrafter"/>
</dbReference>
<evidence type="ECO:0000313" key="4">
    <source>
        <dbReference type="Proteomes" id="UP000762676"/>
    </source>
</evidence>
<evidence type="ECO:0000256" key="2">
    <source>
        <dbReference type="SAM" id="Phobius"/>
    </source>
</evidence>
<protein>
    <submittedName>
        <fullName evidence="3">Integrin alpha-PS2</fullName>
    </submittedName>
</protein>
<dbReference type="GO" id="GO:0007229">
    <property type="term" value="P:integrin-mediated signaling pathway"/>
    <property type="evidence" value="ECO:0007669"/>
    <property type="project" value="UniProtKB-KW"/>
</dbReference>